<evidence type="ECO:0000313" key="1">
    <source>
        <dbReference type="EMBL" id="EGZ45167.1"/>
    </source>
</evidence>
<dbReference type="EMBL" id="AGAZ01000061">
    <property type="protein sequence ID" value="EGZ45167.1"/>
    <property type="molecule type" value="Genomic_DNA"/>
</dbReference>
<dbReference type="HOGENOM" id="CLU_2881261_0_0_4"/>
<evidence type="ECO:0000313" key="2">
    <source>
        <dbReference type="Proteomes" id="UP000005336"/>
    </source>
</evidence>
<keyword evidence="2" id="KW-1185">Reference proteome</keyword>
<gene>
    <name evidence="1" type="ORF">HMPREF9370_1726</name>
</gene>
<sequence length="63" mass="7217">MLKTTRPFEKEHKIVTKYTLVISIPHKQNACLKSFQTGIVHTAHQSLFTATQTPTQVSRHKQT</sequence>
<accession>G4CRL6</accession>
<dbReference type="Proteomes" id="UP000005336">
    <property type="component" value="Unassembled WGS sequence"/>
</dbReference>
<dbReference type="AlphaFoldDB" id="G4CRL6"/>
<organism evidence="1 2">
    <name type="scientific">Neisseria wadsworthii 9715</name>
    <dbReference type="NCBI Taxonomy" id="1030841"/>
    <lineage>
        <taxon>Bacteria</taxon>
        <taxon>Pseudomonadati</taxon>
        <taxon>Pseudomonadota</taxon>
        <taxon>Betaproteobacteria</taxon>
        <taxon>Neisseriales</taxon>
        <taxon>Neisseriaceae</taxon>
        <taxon>Neisseria</taxon>
    </lineage>
</organism>
<reference evidence="1 2" key="1">
    <citation type="submission" date="2011-06" db="EMBL/GenBank/DDBJ databases">
        <authorList>
            <person name="Muzny D."/>
            <person name="Qin X."/>
            <person name="Deng J."/>
            <person name="Jiang H."/>
            <person name="Liu Y."/>
            <person name="Qu J."/>
            <person name="Song X.-Z."/>
            <person name="Zhang L."/>
            <person name="Thornton R."/>
            <person name="Coyle M."/>
            <person name="Francisco L."/>
            <person name="Jackson L."/>
            <person name="Javaid M."/>
            <person name="Korchina V."/>
            <person name="Kovar C."/>
            <person name="Mata R."/>
            <person name="Mathew T."/>
            <person name="Ngo R."/>
            <person name="Nguyen L."/>
            <person name="Nguyen N."/>
            <person name="Okwuonu G."/>
            <person name="Ongeri F."/>
            <person name="Pham C."/>
            <person name="Simmons D."/>
            <person name="Wilczek-Boney K."/>
            <person name="Hale W."/>
            <person name="Jakkamsetti A."/>
            <person name="Pham P."/>
            <person name="Ruth R."/>
            <person name="San Lucas F."/>
            <person name="Warren J."/>
            <person name="Zhang J."/>
            <person name="Zhao Z."/>
            <person name="Zhou C."/>
            <person name="Zhu D."/>
            <person name="Lee S."/>
            <person name="Bess C."/>
            <person name="Blankenburg K."/>
            <person name="Forbes L."/>
            <person name="Fu Q."/>
            <person name="Gubbala S."/>
            <person name="Hirani K."/>
            <person name="Jayaseelan J.C."/>
            <person name="Lara F."/>
            <person name="Munidasa M."/>
            <person name="Palculict T."/>
            <person name="Patil S."/>
            <person name="Pu L.-L."/>
            <person name="Saada N."/>
            <person name="Tang L."/>
            <person name="Weissenberger G."/>
            <person name="Zhu Y."/>
            <person name="Hemphill L."/>
            <person name="Shang Y."/>
            <person name="Youmans B."/>
            <person name="Ayvaz T."/>
            <person name="Ross M."/>
            <person name="Santibanez J."/>
            <person name="Aqrawi P."/>
            <person name="Gross S."/>
            <person name="Joshi V."/>
            <person name="Fowler G."/>
            <person name="Nazareth L."/>
            <person name="Reid J."/>
            <person name="Worley K."/>
            <person name="Petrosino J."/>
            <person name="Highlander S."/>
            <person name="Gibbs R."/>
        </authorList>
    </citation>
    <scope>NUCLEOTIDE SEQUENCE [LARGE SCALE GENOMIC DNA]</scope>
    <source>
        <strain evidence="1 2">9715</strain>
    </source>
</reference>
<name>G4CRL6_9NEIS</name>
<proteinExistence type="predicted"/>
<dbReference type="STRING" id="1030841.HMPREF9370_1726"/>
<comment type="caution">
    <text evidence="1">The sequence shown here is derived from an EMBL/GenBank/DDBJ whole genome shotgun (WGS) entry which is preliminary data.</text>
</comment>
<protein>
    <submittedName>
        <fullName evidence="1">Uncharacterized protein</fullName>
    </submittedName>
</protein>